<dbReference type="RefSeq" id="WP_129351488.1">
    <property type="nucleotide sequence ID" value="NZ_CP026538.1"/>
</dbReference>
<dbReference type="Proteomes" id="UP000293296">
    <property type="component" value="Chromosome"/>
</dbReference>
<dbReference type="Gene3D" id="3.40.50.920">
    <property type="match status" value="1"/>
</dbReference>
<dbReference type="InterPro" id="IPR009014">
    <property type="entry name" value="Transketo_C/PFOR_II"/>
</dbReference>
<dbReference type="CDD" id="cd07034">
    <property type="entry name" value="TPP_PYR_PFOR_IOR-alpha_like"/>
    <property type="match status" value="1"/>
</dbReference>
<evidence type="ECO:0000259" key="2">
    <source>
        <dbReference type="Pfam" id="PF01558"/>
    </source>
</evidence>
<dbReference type="Gene3D" id="3.40.50.970">
    <property type="match status" value="1"/>
</dbReference>
<feature type="domain" description="Pyruvate flavodoxin/ferredoxin oxidoreductase pyrimidine binding" evidence="3">
    <location>
        <begin position="201"/>
        <end position="434"/>
    </location>
</feature>
<dbReference type="EMBL" id="CP026538">
    <property type="protein sequence ID" value="QAZ67176.1"/>
    <property type="molecule type" value="Genomic_DNA"/>
</dbReference>
<evidence type="ECO:0000259" key="3">
    <source>
        <dbReference type="Pfam" id="PF01855"/>
    </source>
</evidence>
<protein>
    <submittedName>
        <fullName evidence="4">2-oxoacid:acceptor oxidoreductase subunit alpha</fullName>
    </submittedName>
</protein>
<sequence>MARSSVNVVIGGEAGQGLVTIGEFLSRALTRAGYAICVTQDYMSRIRGGHNTFAVRIDPVAVAAPDEAIDLLVALSADTLDIHRGDLSPRALVLADAAVGLGGLPGLAVPYKTLCPKPLYENVAALGVAGALLCLDAAILSGLVAEKFVAKGEAVVAANLEVLAAAMDWAKGQEATFACLAPPTLGPGRLMLHGNEAIALGALAAGVNFSSFYPMTPGTSVIQTLIDQADAMGVTVEQAEDEIAAVVMAVGASYAGARPLVSTSGGGFALMTEGVSLAAMLETPVTVVVAQRPGPATGLPTRTEQADLDLVLYAGHGEFPRAIFAPGDVSQCFHLAHLAVDTAERFQSPVFVLTDQFLADSFRDVPPFDLAALPAVARPLTTVDDPAGYVRYAVTDSGVSPRLLPGFTEATVVLDSDEHTQDGHITEDLAVRVAMQDKRMRKLTGLTAAALPPDLVGEAEGATLLACWGSTLGAALEAAESLRQAGEPACVLHFSQVYPLVGQCFLPILAKARRTVMVEGNYSGQLASLIRRETGYVFDARVARYDGLPFTAAFILSKLREATA</sequence>
<reference evidence="4 5" key="1">
    <citation type="submission" date="2018-02" db="EMBL/GenBank/DDBJ databases">
        <title>Genome sequence of Desulfovibrio carbinolicus DSM 3852.</title>
        <authorList>
            <person name="Wilbanks E."/>
            <person name="Skennerton C.T."/>
            <person name="Orphan V.J."/>
        </authorList>
    </citation>
    <scope>NUCLEOTIDE SEQUENCE [LARGE SCALE GENOMIC DNA]</scope>
    <source>
        <strain evidence="4 5">DSM 3852</strain>
    </source>
</reference>
<evidence type="ECO:0000256" key="1">
    <source>
        <dbReference type="ARBA" id="ARBA00023002"/>
    </source>
</evidence>
<evidence type="ECO:0000313" key="4">
    <source>
        <dbReference type="EMBL" id="QAZ67176.1"/>
    </source>
</evidence>
<dbReference type="FunFam" id="3.40.50.970:FF:000022">
    <property type="entry name" value="2-oxoglutarate ferredoxin oxidoreductase alpha subunit"/>
    <property type="match status" value="1"/>
</dbReference>
<evidence type="ECO:0000313" key="5">
    <source>
        <dbReference type="Proteomes" id="UP000293296"/>
    </source>
</evidence>
<dbReference type="SUPFAM" id="SSF52922">
    <property type="entry name" value="TK C-terminal domain-like"/>
    <property type="match status" value="1"/>
</dbReference>
<dbReference type="InterPro" id="IPR002880">
    <property type="entry name" value="Pyrv_Fd/Flavodoxin_OxRdtase_N"/>
</dbReference>
<dbReference type="PANTHER" id="PTHR32154:SF20">
    <property type="entry name" value="2-OXOGLUTARATE OXIDOREDUCTASE SUBUNIT KORA"/>
    <property type="match status" value="1"/>
</dbReference>
<keyword evidence="5" id="KW-1185">Reference proteome</keyword>
<name>A0A4P6HKM0_9BACT</name>
<organism evidence="4 5">
    <name type="scientific">Solidesulfovibrio carbinolicus</name>
    <dbReference type="NCBI Taxonomy" id="296842"/>
    <lineage>
        <taxon>Bacteria</taxon>
        <taxon>Pseudomonadati</taxon>
        <taxon>Thermodesulfobacteriota</taxon>
        <taxon>Desulfovibrionia</taxon>
        <taxon>Desulfovibrionales</taxon>
        <taxon>Desulfovibrionaceae</taxon>
        <taxon>Solidesulfovibrio</taxon>
    </lineage>
</organism>
<feature type="domain" description="Pyruvate/ketoisovalerate oxidoreductase catalytic" evidence="2">
    <location>
        <begin position="14"/>
        <end position="167"/>
    </location>
</feature>
<dbReference type="Pfam" id="PF01855">
    <property type="entry name" value="POR_N"/>
    <property type="match status" value="1"/>
</dbReference>
<dbReference type="InterPro" id="IPR050722">
    <property type="entry name" value="Pyruvate:ferred/Flavod_OxRd"/>
</dbReference>
<proteinExistence type="predicted"/>
<dbReference type="AlphaFoldDB" id="A0A4P6HKM0"/>
<dbReference type="Gene3D" id="3.40.920.10">
    <property type="entry name" value="Pyruvate-ferredoxin oxidoreductase, PFOR, domain III"/>
    <property type="match status" value="1"/>
</dbReference>
<dbReference type="Pfam" id="PF01558">
    <property type="entry name" value="POR"/>
    <property type="match status" value="1"/>
</dbReference>
<dbReference type="PANTHER" id="PTHR32154">
    <property type="entry name" value="PYRUVATE-FLAVODOXIN OXIDOREDUCTASE-RELATED"/>
    <property type="match status" value="1"/>
</dbReference>
<dbReference type="GO" id="GO:0016903">
    <property type="term" value="F:oxidoreductase activity, acting on the aldehyde or oxo group of donors"/>
    <property type="evidence" value="ECO:0007669"/>
    <property type="project" value="InterPro"/>
</dbReference>
<dbReference type="InterPro" id="IPR019752">
    <property type="entry name" value="Pyrv/ketoisovalerate_OxRed_cat"/>
</dbReference>
<dbReference type="InterPro" id="IPR029061">
    <property type="entry name" value="THDP-binding"/>
</dbReference>
<dbReference type="InterPro" id="IPR022367">
    <property type="entry name" value="2-oxoacid/accept_OxRdtase_asu"/>
</dbReference>
<gene>
    <name evidence="4" type="ORF">C3Y92_08000</name>
</gene>
<dbReference type="KEGG" id="dcb:C3Y92_08000"/>
<accession>A0A4P6HKM0</accession>
<dbReference type="SUPFAM" id="SSF52518">
    <property type="entry name" value="Thiamin diphosphate-binding fold (THDP-binding)"/>
    <property type="match status" value="1"/>
</dbReference>
<dbReference type="NCBIfam" id="TIGR03710">
    <property type="entry name" value="OAFO_sf"/>
    <property type="match status" value="1"/>
</dbReference>
<dbReference type="InterPro" id="IPR002869">
    <property type="entry name" value="Pyrv_flavodox_OxRed_cen"/>
</dbReference>
<keyword evidence="1" id="KW-0560">Oxidoreductase</keyword>
<dbReference type="GO" id="GO:0006979">
    <property type="term" value="P:response to oxidative stress"/>
    <property type="evidence" value="ECO:0007669"/>
    <property type="project" value="TreeGrafter"/>
</dbReference>
<dbReference type="OrthoDB" id="9794954at2"/>
<dbReference type="SUPFAM" id="SSF53323">
    <property type="entry name" value="Pyruvate-ferredoxin oxidoreductase, PFOR, domain III"/>
    <property type="match status" value="1"/>
</dbReference>